<dbReference type="Gene3D" id="3.40.190.10">
    <property type="entry name" value="Periplasmic binding protein-like II"/>
    <property type="match status" value="2"/>
</dbReference>
<feature type="domain" description="SsuA/THI5-like" evidence="12">
    <location>
        <begin position="55"/>
        <end position="245"/>
    </location>
</feature>
<gene>
    <name evidence="13" type="ORF">OJ997_34950</name>
</gene>
<dbReference type="Pfam" id="PF09084">
    <property type="entry name" value="NMT1"/>
    <property type="match status" value="1"/>
</dbReference>
<evidence type="ECO:0000256" key="11">
    <source>
        <dbReference type="ARBA" id="ARBA00048179"/>
    </source>
</evidence>
<dbReference type="PANTHER" id="PTHR31528">
    <property type="entry name" value="4-AMINO-5-HYDROXYMETHYL-2-METHYLPYRIMIDINE PHOSPHATE SYNTHASE THI11-RELATED"/>
    <property type="match status" value="1"/>
</dbReference>
<evidence type="ECO:0000313" key="14">
    <source>
        <dbReference type="Proteomes" id="UP001147653"/>
    </source>
</evidence>
<dbReference type="AlphaFoldDB" id="A0A9X3SDA7"/>
<evidence type="ECO:0000256" key="5">
    <source>
        <dbReference type="ARBA" id="ARBA00022679"/>
    </source>
</evidence>
<keyword evidence="6" id="KW-0479">Metal-binding</keyword>
<keyword evidence="8" id="KW-0784">Thiamine biosynthesis</keyword>
<dbReference type="PANTHER" id="PTHR31528:SF1">
    <property type="entry name" value="4-AMINO-5-HYDROXYMETHYL-2-METHYLPYRIMIDINE PHOSPHATE SYNTHASE THI11-RELATED"/>
    <property type="match status" value="1"/>
</dbReference>
<evidence type="ECO:0000256" key="4">
    <source>
        <dbReference type="ARBA" id="ARBA00011738"/>
    </source>
</evidence>
<dbReference type="SUPFAM" id="SSF53850">
    <property type="entry name" value="Periplasmic binding protein-like II"/>
    <property type="match status" value="1"/>
</dbReference>
<evidence type="ECO:0000256" key="1">
    <source>
        <dbReference type="ARBA" id="ARBA00003469"/>
    </source>
</evidence>
<evidence type="ECO:0000313" key="13">
    <source>
        <dbReference type="EMBL" id="MDA0185556.1"/>
    </source>
</evidence>
<comment type="function">
    <text evidence="1">Responsible for the formation of the pyrimidine heterocycle in the thiamine biosynthesis pathway. Catalyzes the formation of hydroxymethylpyrimidine phosphate (HMP-P) from histidine and pyridoxal phosphate (PLP). The protein uses PLP and the active site histidine to form HMP-P, generating an inactive enzyme. The enzyme can only undergo a single turnover, which suggests it is a suicide enzyme.</text>
</comment>
<evidence type="ECO:0000256" key="3">
    <source>
        <dbReference type="ARBA" id="ARBA00009406"/>
    </source>
</evidence>
<dbReference type="InterPro" id="IPR027939">
    <property type="entry name" value="NMT1/THI5"/>
</dbReference>
<comment type="pathway">
    <text evidence="2">Cofactor biosynthesis; thiamine diphosphate biosynthesis.</text>
</comment>
<dbReference type="PROSITE" id="PS51257">
    <property type="entry name" value="PROKAR_LIPOPROTEIN"/>
    <property type="match status" value="1"/>
</dbReference>
<dbReference type="GO" id="GO:0046872">
    <property type="term" value="F:metal ion binding"/>
    <property type="evidence" value="ECO:0007669"/>
    <property type="project" value="UniProtKB-KW"/>
</dbReference>
<comment type="caution">
    <text evidence="13">The sequence shown here is derived from an EMBL/GenBank/DDBJ whole genome shotgun (WGS) entry which is preliminary data.</text>
</comment>
<evidence type="ECO:0000256" key="2">
    <source>
        <dbReference type="ARBA" id="ARBA00004948"/>
    </source>
</evidence>
<sequence>MRRLVAVLTLMFVVAGCGDDEKPSSPSSPPARPVTIALDFVPNPVHAPIYLAGDAVKIQKPGSGPDGLKLVTSGKVELGVLDIHDLAIAREAGTDVVAVGALVGKPLAALVAQPDVARPRDLEGRTVGVSGLPSDPAFLEAIVGHDGGDVSKIKQVTIGFNAVSRLLTKRVDAVPVFWNAEGVALKQRGLEANEFRVEDYGAPPYPEVVFFTSRATLASERARIEGALDAIARGLETTRARPEEAVDVIAKAAETDDLELMRAQLDAVLPIFADDLKLDRPVLEQWADFDAEIGLVNERPDVARTFDFTLRGE</sequence>
<comment type="similarity">
    <text evidence="3">Belongs to the NMT1/THI5 family.</text>
</comment>
<keyword evidence="14" id="KW-1185">Reference proteome</keyword>
<evidence type="ECO:0000256" key="8">
    <source>
        <dbReference type="ARBA" id="ARBA00022977"/>
    </source>
</evidence>
<dbReference type="Proteomes" id="UP001147653">
    <property type="component" value="Unassembled WGS sequence"/>
</dbReference>
<comment type="catalytic activity">
    <reaction evidence="11">
        <text>N(6)-(pyridoxal phosphate)-L-lysyl-[4-amino-5-hydroxymethyl-2-methylpyrimidine phosphate synthase] + L-histidyl-[4-amino-5-hydroxymethyl-2-methylpyrimidine phosphate synthase] + 2 Fe(3+) + 4 H2O = L-lysyl-[4-amino-5-hydroxymethyl-2-methylpyrimidine phosphate synthase] + (2S)-2-amino-5-hydroxy-4-oxopentanoyl-[4-amino-5-hydroxymethyl-2-methylpyrimidine phosphate synthase] + 4-amino-2-methyl-5-(phosphooxymethyl)pyrimidine + 3-oxopropanoate + 2 Fe(2+) + 2 H(+)</text>
        <dbReference type="Rhea" id="RHEA:65756"/>
        <dbReference type="Rhea" id="RHEA-COMP:16892"/>
        <dbReference type="Rhea" id="RHEA-COMP:16893"/>
        <dbReference type="Rhea" id="RHEA-COMP:16894"/>
        <dbReference type="Rhea" id="RHEA-COMP:16895"/>
        <dbReference type="ChEBI" id="CHEBI:15377"/>
        <dbReference type="ChEBI" id="CHEBI:15378"/>
        <dbReference type="ChEBI" id="CHEBI:29033"/>
        <dbReference type="ChEBI" id="CHEBI:29034"/>
        <dbReference type="ChEBI" id="CHEBI:29969"/>
        <dbReference type="ChEBI" id="CHEBI:29979"/>
        <dbReference type="ChEBI" id="CHEBI:33190"/>
        <dbReference type="ChEBI" id="CHEBI:58354"/>
        <dbReference type="ChEBI" id="CHEBI:143915"/>
        <dbReference type="ChEBI" id="CHEBI:157692"/>
    </reaction>
    <physiologicalReaction direction="left-to-right" evidence="11">
        <dbReference type="Rhea" id="RHEA:65757"/>
    </physiologicalReaction>
</comment>
<evidence type="ECO:0000256" key="6">
    <source>
        <dbReference type="ARBA" id="ARBA00022723"/>
    </source>
</evidence>
<name>A0A9X3SDA7_9ACTN</name>
<dbReference type="InterPro" id="IPR015168">
    <property type="entry name" value="SsuA/THI5"/>
</dbReference>
<evidence type="ECO:0000256" key="9">
    <source>
        <dbReference type="ARBA" id="ARBA00023004"/>
    </source>
</evidence>
<evidence type="ECO:0000256" key="10">
    <source>
        <dbReference type="ARBA" id="ARBA00033171"/>
    </source>
</evidence>
<comment type="subunit">
    <text evidence="4">Homodimer.</text>
</comment>
<proteinExistence type="inferred from homology"/>
<dbReference type="EMBL" id="JAPDDP010000122">
    <property type="protein sequence ID" value="MDA0185556.1"/>
    <property type="molecule type" value="Genomic_DNA"/>
</dbReference>
<dbReference type="GO" id="GO:0009228">
    <property type="term" value="P:thiamine biosynthetic process"/>
    <property type="evidence" value="ECO:0007669"/>
    <property type="project" value="UniProtKB-KW"/>
</dbReference>
<accession>A0A9X3SDA7</accession>
<protein>
    <recommendedName>
        <fullName evidence="10">Thiamine pyrimidine synthase</fullName>
    </recommendedName>
</protein>
<evidence type="ECO:0000259" key="12">
    <source>
        <dbReference type="Pfam" id="PF09084"/>
    </source>
</evidence>
<keyword evidence="5" id="KW-0808">Transferase</keyword>
<evidence type="ECO:0000256" key="7">
    <source>
        <dbReference type="ARBA" id="ARBA00022898"/>
    </source>
</evidence>
<reference evidence="13" key="1">
    <citation type="submission" date="2022-10" db="EMBL/GenBank/DDBJ databases">
        <title>The WGS of Solirubrobacter phytolaccae KCTC 29190.</title>
        <authorList>
            <person name="Jiang Z."/>
        </authorList>
    </citation>
    <scope>NUCLEOTIDE SEQUENCE</scope>
    <source>
        <strain evidence="13">KCTC 29190</strain>
    </source>
</reference>
<dbReference type="RefSeq" id="WP_270030063.1">
    <property type="nucleotide sequence ID" value="NZ_JAPDDP010000122.1"/>
</dbReference>
<dbReference type="GO" id="GO:0016740">
    <property type="term" value="F:transferase activity"/>
    <property type="evidence" value="ECO:0007669"/>
    <property type="project" value="UniProtKB-KW"/>
</dbReference>
<keyword evidence="7" id="KW-0663">Pyridoxal phosphate</keyword>
<organism evidence="13 14">
    <name type="scientific">Solirubrobacter phytolaccae</name>
    <dbReference type="NCBI Taxonomy" id="1404360"/>
    <lineage>
        <taxon>Bacteria</taxon>
        <taxon>Bacillati</taxon>
        <taxon>Actinomycetota</taxon>
        <taxon>Thermoleophilia</taxon>
        <taxon>Solirubrobacterales</taxon>
        <taxon>Solirubrobacteraceae</taxon>
        <taxon>Solirubrobacter</taxon>
    </lineage>
</organism>
<keyword evidence="9" id="KW-0408">Iron</keyword>